<proteinExistence type="predicted"/>
<dbReference type="AlphaFoldDB" id="A0A2X3MKS3"/>
<name>A0A2X3MKS3_9BACT</name>
<accession>A0A2X3MKS3</accession>
<dbReference type="KEGG" id="bana:BARAN1_0470"/>
<reference evidence="3" key="1">
    <citation type="submission" date="2018-05" db="EMBL/GenBank/DDBJ databases">
        <authorList>
            <person name="Hao L."/>
        </authorList>
    </citation>
    <scope>NUCLEOTIDE SEQUENCE [LARGE SCALE GENOMIC DNA]</scope>
</reference>
<evidence type="ECO:0000256" key="1">
    <source>
        <dbReference type="SAM" id="MobiDB-lite"/>
    </source>
</evidence>
<evidence type="ECO:0000313" key="2">
    <source>
        <dbReference type="EMBL" id="SQD92494.1"/>
    </source>
</evidence>
<dbReference type="EMBL" id="LS483254">
    <property type="protein sequence ID" value="SQD92494.1"/>
    <property type="molecule type" value="Genomic_DNA"/>
</dbReference>
<gene>
    <name evidence="2" type="ORF">BARAN1_0470</name>
</gene>
<feature type="region of interest" description="Disordered" evidence="1">
    <location>
        <begin position="1"/>
        <end position="65"/>
    </location>
</feature>
<organism evidence="2 3">
    <name type="scientific">Candidatus Bipolaricaulis anaerobius</name>
    <dbReference type="NCBI Taxonomy" id="2026885"/>
    <lineage>
        <taxon>Bacteria</taxon>
        <taxon>Candidatus Bipolaricaulota</taxon>
        <taxon>Candidatus Bipolaricaulia</taxon>
        <taxon>Candidatus Bipolaricaulales</taxon>
        <taxon>Candidatus Bipolaricaulaceae</taxon>
        <taxon>Candidatus Bipolaricaulis</taxon>
    </lineage>
</organism>
<evidence type="ECO:0000313" key="3">
    <source>
        <dbReference type="Proteomes" id="UP000249818"/>
    </source>
</evidence>
<keyword evidence="3" id="KW-1185">Reference proteome</keyword>
<sequence>MSGRSHLPGEQVHPQRVPWVQIPPPPPEGQPGNYKPAINDGTIEERHRVRPVPDTTPTPATVATC</sequence>
<dbReference type="Proteomes" id="UP000249818">
    <property type="component" value="Chromosome BARAN1"/>
</dbReference>
<protein>
    <submittedName>
        <fullName evidence="2">Uncharacterized protein</fullName>
    </submittedName>
</protein>
<feature type="compositionally biased region" description="Low complexity" evidence="1">
    <location>
        <begin position="52"/>
        <end position="65"/>
    </location>
</feature>